<name>A0AAV4NHZ5_CAEEX</name>
<organism evidence="2 3">
    <name type="scientific">Caerostris extrusa</name>
    <name type="common">Bark spider</name>
    <name type="synonym">Caerostris bankana</name>
    <dbReference type="NCBI Taxonomy" id="172846"/>
    <lineage>
        <taxon>Eukaryota</taxon>
        <taxon>Metazoa</taxon>
        <taxon>Ecdysozoa</taxon>
        <taxon>Arthropoda</taxon>
        <taxon>Chelicerata</taxon>
        <taxon>Arachnida</taxon>
        <taxon>Araneae</taxon>
        <taxon>Araneomorphae</taxon>
        <taxon>Entelegynae</taxon>
        <taxon>Araneoidea</taxon>
        <taxon>Araneidae</taxon>
        <taxon>Caerostris</taxon>
    </lineage>
</organism>
<evidence type="ECO:0000313" key="3">
    <source>
        <dbReference type="Proteomes" id="UP001054945"/>
    </source>
</evidence>
<accession>A0AAV4NHZ5</accession>
<evidence type="ECO:0000313" key="2">
    <source>
        <dbReference type="EMBL" id="GIX83959.1"/>
    </source>
</evidence>
<reference evidence="2 3" key="1">
    <citation type="submission" date="2021-06" db="EMBL/GenBank/DDBJ databases">
        <title>Caerostris extrusa draft genome.</title>
        <authorList>
            <person name="Kono N."/>
            <person name="Arakawa K."/>
        </authorList>
    </citation>
    <scope>NUCLEOTIDE SEQUENCE [LARGE SCALE GENOMIC DNA]</scope>
</reference>
<keyword evidence="1" id="KW-1133">Transmembrane helix</keyword>
<dbReference type="AlphaFoldDB" id="A0AAV4NHZ5"/>
<sequence length="111" mass="12714">MPFSDRKPDDQNLVMSIASFPFSLIPLSPNFFRIWPSLYFMSQLLIFIGQCPENNGMPGRHLSRTPHTYTWNSSRILRYYTPPPHRCPPPPISFAGPHVKVSSGHGHRLSH</sequence>
<keyword evidence="1" id="KW-0472">Membrane</keyword>
<keyword evidence="3" id="KW-1185">Reference proteome</keyword>
<evidence type="ECO:0000256" key="1">
    <source>
        <dbReference type="SAM" id="Phobius"/>
    </source>
</evidence>
<keyword evidence="1" id="KW-0812">Transmembrane</keyword>
<comment type="caution">
    <text evidence="2">The sequence shown here is derived from an EMBL/GenBank/DDBJ whole genome shotgun (WGS) entry which is preliminary data.</text>
</comment>
<proteinExistence type="predicted"/>
<dbReference type="Proteomes" id="UP001054945">
    <property type="component" value="Unassembled WGS sequence"/>
</dbReference>
<feature type="transmembrane region" description="Helical" evidence="1">
    <location>
        <begin position="12"/>
        <end position="32"/>
    </location>
</feature>
<protein>
    <submittedName>
        <fullName evidence="2">Uncharacterized protein</fullName>
    </submittedName>
</protein>
<dbReference type="EMBL" id="BPLR01003385">
    <property type="protein sequence ID" value="GIX83959.1"/>
    <property type="molecule type" value="Genomic_DNA"/>
</dbReference>
<gene>
    <name evidence="2" type="ORF">CEXT_429131</name>
</gene>